<evidence type="ECO:0000313" key="2">
    <source>
        <dbReference type="Proteomes" id="UP000789525"/>
    </source>
</evidence>
<proteinExistence type="predicted"/>
<dbReference type="Proteomes" id="UP000789525">
    <property type="component" value="Unassembled WGS sequence"/>
</dbReference>
<sequence>SEERIWVHVSSHGVPHSISYWVAPTPDNGACPVTASVDSTLKNWNTTVAIKTPTAPLFPQLRVPPPLTPEGKPVEVPEEKTFLQKYWMHILGAFLLI</sequence>
<evidence type="ECO:0000313" key="1">
    <source>
        <dbReference type="EMBL" id="CAG8773583.1"/>
    </source>
</evidence>
<accession>A0ACA9R2F8</accession>
<feature type="non-terminal residue" evidence="1">
    <location>
        <position position="1"/>
    </location>
</feature>
<reference evidence="1" key="1">
    <citation type="submission" date="2021-06" db="EMBL/GenBank/DDBJ databases">
        <authorList>
            <person name="Kallberg Y."/>
            <person name="Tangrot J."/>
            <person name="Rosling A."/>
        </authorList>
    </citation>
    <scope>NUCLEOTIDE SEQUENCE</scope>
    <source>
        <strain evidence="1">CL356</strain>
    </source>
</reference>
<dbReference type="EMBL" id="CAJVPT010066547">
    <property type="protein sequence ID" value="CAG8773583.1"/>
    <property type="molecule type" value="Genomic_DNA"/>
</dbReference>
<organism evidence="1 2">
    <name type="scientific">Acaulospora colombiana</name>
    <dbReference type="NCBI Taxonomy" id="27376"/>
    <lineage>
        <taxon>Eukaryota</taxon>
        <taxon>Fungi</taxon>
        <taxon>Fungi incertae sedis</taxon>
        <taxon>Mucoromycota</taxon>
        <taxon>Glomeromycotina</taxon>
        <taxon>Glomeromycetes</taxon>
        <taxon>Diversisporales</taxon>
        <taxon>Acaulosporaceae</taxon>
        <taxon>Acaulospora</taxon>
    </lineage>
</organism>
<gene>
    <name evidence="1" type="ORF">ACOLOM_LOCUS13956</name>
</gene>
<keyword evidence="2" id="KW-1185">Reference proteome</keyword>
<comment type="caution">
    <text evidence="1">The sequence shown here is derived from an EMBL/GenBank/DDBJ whole genome shotgun (WGS) entry which is preliminary data.</text>
</comment>
<name>A0ACA9R2F8_9GLOM</name>
<protein>
    <submittedName>
        <fullName evidence="1">1238_t:CDS:1</fullName>
    </submittedName>
</protein>
<feature type="non-terminal residue" evidence="1">
    <location>
        <position position="97"/>
    </location>
</feature>